<dbReference type="Proteomes" id="UP000266183">
    <property type="component" value="Chromosome"/>
</dbReference>
<protein>
    <submittedName>
        <fullName evidence="1">DUF2931 family protein</fullName>
    </submittedName>
</protein>
<sequence length="321" mass="37099">MEQPIEQYRWVNAVVTAKGYPAEVHSGYLAANKNLLAALPKTGIINNGWNNPGTSLLSSGAGIPSELFITWLSYVEKKFWKLEATLDTDWIGRLFSRKFVNLGPTNNPLPPESYNRIVVAVAPGGAVSVFIRGALRCVEVGHYQAVETSVDVNDFYDNPFRDNQEQFFTRWYDHVVPAETKAYLTTHHIPYAHWSLFRKLYNYRFVLQFYKMDNETQRHCLYLNAEEEQIPGGALNSYAVRPLPWKIDFAFTKMKRWVEAEFDPTELLEVFHEIDKEGPGHMPIDIIGDHQMKFSALYDEKIFPLNNVKIGLWLINRFRPY</sequence>
<organism evidence="1 2">
    <name type="scientific">Chryseolinea soli</name>
    <dbReference type="NCBI Taxonomy" id="2321403"/>
    <lineage>
        <taxon>Bacteria</taxon>
        <taxon>Pseudomonadati</taxon>
        <taxon>Bacteroidota</taxon>
        <taxon>Cytophagia</taxon>
        <taxon>Cytophagales</taxon>
        <taxon>Fulvivirgaceae</taxon>
        <taxon>Chryseolinea</taxon>
    </lineage>
</organism>
<dbReference type="OrthoDB" id="5702951at2"/>
<dbReference type="RefSeq" id="WP_119757637.1">
    <property type="nucleotide sequence ID" value="NZ_CP032382.1"/>
</dbReference>
<dbReference type="KEGG" id="chk:D4L85_29045"/>
<dbReference type="Pfam" id="PF11153">
    <property type="entry name" value="DUF2931"/>
    <property type="match status" value="1"/>
</dbReference>
<evidence type="ECO:0000313" key="2">
    <source>
        <dbReference type="Proteomes" id="UP000266183"/>
    </source>
</evidence>
<dbReference type="InterPro" id="IPR021326">
    <property type="entry name" value="DUF2931"/>
</dbReference>
<accession>A0A385SW37</accession>
<keyword evidence="2" id="KW-1185">Reference proteome</keyword>
<name>A0A385SW37_9BACT</name>
<proteinExistence type="predicted"/>
<dbReference type="AlphaFoldDB" id="A0A385SW37"/>
<gene>
    <name evidence="1" type="ORF">D4L85_29045</name>
</gene>
<dbReference type="EMBL" id="CP032382">
    <property type="protein sequence ID" value="AYB34377.1"/>
    <property type="molecule type" value="Genomic_DNA"/>
</dbReference>
<reference evidence="2" key="1">
    <citation type="submission" date="2018-09" db="EMBL/GenBank/DDBJ databases">
        <title>Chryseolinea sp. KIS68-18 isolated from soil.</title>
        <authorList>
            <person name="Weon H.-Y."/>
            <person name="Kwon S.-W."/>
            <person name="Lee S.A."/>
        </authorList>
    </citation>
    <scope>NUCLEOTIDE SEQUENCE [LARGE SCALE GENOMIC DNA]</scope>
    <source>
        <strain evidence="2">KIS68-18</strain>
    </source>
</reference>
<evidence type="ECO:0000313" key="1">
    <source>
        <dbReference type="EMBL" id="AYB34377.1"/>
    </source>
</evidence>